<dbReference type="Proteomes" id="UP000245890">
    <property type="component" value="Unassembled WGS sequence"/>
</dbReference>
<sequence>MQDTIALIGFGEAGSTFARAGGWDAACVFDRKTGTPEAKAMQARYDEAGVTGAATLAEALARRPLVLSLVTADQALAAAEAAAPHLAAGALYCDGNSVAPQTKQAAARAVEAAGAHYVDLAILAPVDPARLAVPLLLSGGRASTAAEALAALGFQNLRIAGDAVGRASSIKMIRSVMVKGIEALTAECVLAAEAAGVRDEVLASLDASERPRPWEARADYNLDRMMIHGLRRAAEMEEVVKTLEALGTGAEMTRGTVRRQRAIGALGLGTPPEGLAPKLAAIEERTKPA</sequence>
<name>A0A2U0SIU6_9SPHN</name>
<dbReference type="InterPro" id="IPR036291">
    <property type="entry name" value="NAD(P)-bd_dom_sf"/>
</dbReference>
<evidence type="ECO:0000313" key="6">
    <source>
        <dbReference type="Proteomes" id="UP000245890"/>
    </source>
</evidence>
<evidence type="ECO:0000256" key="1">
    <source>
        <dbReference type="ARBA" id="ARBA00023002"/>
    </source>
</evidence>
<dbReference type="Gene3D" id="1.10.1040.10">
    <property type="entry name" value="N-(1-d-carboxylethyl)-l-norvaline Dehydrogenase, domain 2"/>
    <property type="match status" value="1"/>
</dbReference>
<dbReference type="InterPro" id="IPR015814">
    <property type="entry name" value="Pgluconate_DH_NAD-bd_C"/>
</dbReference>
<dbReference type="InterPro" id="IPR008927">
    <property type="entry name" value="6-PGluconate_DH-like_C_sf"/>
</dbReference>
<dbReference type="EMBL" id="QENQ01000001">
    <property type="protein sequence ID" value="PVX31243.1"/>
    <property type="molecule type" value="Genomic_DNA"/>
</dbReference>
<dbReference type="Pfam" id="PF09130">
    <property type="entry name" value="DUF1932"/>
    <property type="match status" value="1"/>
</dbReference>
<gene>
    <name evidence="5" type="ORF">DD559_00865</name>
</gene>
<dbReference type="GO" id="GO:0050661">
    <property type="term" value="F:NADP binding"/>
    <property type="evidence" value="ECO:0007669"/>
    <property type="project" value="InterPro"/>
</dbReference>
<keyword evidence="1" id="KW-0560">Oxidoreductase</keyword>
<dbReference type="InterPro" id="IPR013328">
    <property type="entry name" value="6PGD_dom2"/>
</dbReference>
<dbReference type="SUPFAM" id="SSF48179">
    <property type="entry name" value="6-phosphogluconate dehydrogenase C-terminal domain-like"/>
    <property type="match status" value="1"/>
</dbReference>
<feature type="active site" evidence="2">
    <location>
        <position position="171"/>
    </location>
</feature>
<dbReference type="GO" id="GO:0016491">
    <property type="term" value="F:oxidoreductase activity"/>
    <property type="evidence" value="ECO:0007669"/>
    <property type="project" value="UniProtKB-KW"/>
</dbReference>
<feature type="domain" description="Phosphogluconate dehydrogenase NAD-binding putative C-terminal" evidence="4">
    <location>
        <begin position="192"/>
        <end position="262"/>
    </location>
</feature>
<dbReference type="AlphaFoldDB" id="A0A2U0SIU6"/>
<evidence type="ECO:0000259" key="4">
    <source>
        <dbReference type="Pfam" id="PF09130"/>
    </source>
</evidence>
<dbReference type="SUPFAM" id="SSF51735">
    <property type="entry name" value="NAD(P)-binding Rossmann-fold domains"/>
    <property type="match status" value="1"/>
</dbReference>
<evidence type="ECO:0000256" key="2">
    <source>
        <dbReference type="PIRSR" id="PIRSR000103-1"/>
    </source>
</evidence>
<reference evidence="5 6" key="1">
    <citation type="submission" date="2018-05" db="EMBL/GenBank/DDBJ databases">
        <title>Description of Sphingomonas pokkalii sp nov, isolated from the rhizosphere of saline tolerant pokkali rice and its draft genome analysis.</title>
        <authorList>
            <person name="Menon R."/>
            <person name="Kumari S."/>
            <person name="Rameshkumar N."/>
        </authorList>
    </citation>
    <scope>NUCLEOTIDE SEQUENCE [LARGE SCALE GENOMIC DNA]</scope>
    <source>
        <strain evidence="5 6">L3B27</strain>
    </source>
</reference>
<proteinExistence type="predicted"/>
<feature type="domain" description="6-phosphogluconate dehydrogenase NADP-binding" evidence="3">
    <location>
        <begin position="4"/>
        <end position="148"/>
    </location>
</feature>
<keyword evidence="6" id="KW-1185">Reference proteome</keyword>
<evidence type="ECO:0000313" key="5">
    <source>
        <dbReference type="EMBL" id="PVX31243.1"/>
    </source>
</evidence>
<dbReference type="Gene3D" id="3.40.50.720">
    <property type="entry name" value="NAD(P)-binding Rossmann-like Domain"/>
    <property type="match status" value="1"/>
</dbReference>
<dbReference type="RefSeq" id="WP_116470627.1">
    <property type="nucleotide sequence ID" value="NZ_QENQ01000001.1"/>
</dbReference>
<dbReference type="InterPro" id="IPR006115">
    <property type="entry name" value="6PGDH_NADP-bd"/>
</dbReference>
<dbReference type="OrthoDB" id="4333at2"/>
<dbReference type="InterPro" id="IPR015815">
    <property type="entry name" value="HIBADH-related"/>
</dbReference>
<dbReference type="PIRSF" id="PIRSF000103">
    <property type="entry name" value="HIBADH"/>
    <property type="match status" value="1"/>
</dbReference>
<accession>A0A2U0SIU6</accession>
<organism evidence="5 6">
    <name type="scientific">Sphingomonas pokkalii</name>
    <dbReference type="NCBI Taxonomy" id="2175090"/>
    <lineage>
        <taxon>Bacteria</taxon>
        <taxon>Pseudomonadati</taxon>
        <taxon>Pseudomonadota</taxon>
        <taxon>Alphaproteobacteria</taxon>
        <taxon>Sphingomonadales</taxon>
        <taxon>Sphingomonadaceae</taxon>
        <taxon>Sphingomonas</taxon>
    </lineage>
</organism>
<dbReference type="Pfam" id="PF03446">
    <property type="entry name" value="NAD_binding_2"/>
    <property type="match status" value="1"/>
</dbReference>
<protein>
    <submittedName>
        <fullName evidence="5">NAD(P)-dependent oxidoreductase</fullName>
    </submittedName>
</protein>
<comment type="caution">
    <text evidence="5">The sequence shown here is derived from an EMBL/GenBank/DDBJ whole genome shotgun (WGS) entry which is preliminary data.</text>
</comment>
<evidence type="ECO:0000259" key="3">
    <source>
        <dbReference type="Pfam" id="PF03446"/>
    </source>
</evidence>